<name>A0AAN7QA08_9COLE</name>
<evidence type="ECO:0000313" key="1">
    <source>
        <dbReference type="EMBL" id="KAK4887677.1"/>
    </source>
</evidence>
<organism evidence="1 2">
    <name type="scientific">Aquatica leii</name>
    <dbReference type="NCBI Taxonomy" id="1421715"/>
    <lineage>
        <taxon>Eukaryota</taxon>
        <taxon>Metazoa</taxon>
        <taxon>Ecdysozoa</taxon>
        <taxon>Arthropoda</taxon>
        <taxon>Hexapoda</taxon>
        <taxon>Insecta</taxon>
        <taxon>Pterygota</taxon>
        <taxon>Neoptera</taxon>
        <taxon>Endopterygota</taxon>
        <taxon>Coleoptera</taxon>
        <taxon>Polyphaga</taxon>
        <taxon>Elateriformia</taxon>
        <taxon>Elateroidea</taxon>
        <taxon>Lampyridae</taxon>
        <taxon>Luciolinae</taxon>
        <taxon>Aquatica</taxon>
    </lineage>
</organism>
<dbReference type="Proteomes" id="UP001353858">
    <property type="component" value="Unassembled WGS sequence"/>
</dbReference>
<protein>
    <submittedName>
        <fullName evidence="1">Uncharacterized protein</fullName>
    </submittedName>
</protein>
<keyword evidence="2" id="KW-1185">Reference proteome</keyword>
<dbReference type="EMBL" id="JARPUR010000001">
    <property type="protein sequence ID" value="KAK4887677.1"/>
    <property type="molecule type" value="Genomic_DNA"/>
</dbReference>
<comment type="caution">
    <text evidence="1">The sequence shown here is derived from an EMBL/GenBank/DDBJ whole genome shotgun (WGS) entry which is preliminary data.</text>
</comment>
<proteinExistence type="predicted"/>
<sequence>MEITTEDFLNSFHGITGVTIGERRKNLFSLLNRTKQLNFSNINFDSLKPKTALEESFKLQTLFFFEKIPNLIEVLKSENPKLIHQVLNDKFLKHLFGHVDETQLVEECFPQFSFNTKVKLINKLSVCVKDEKQGDALFAAIEKKYGFYLATKLLPCCSSDLILQCLLSLKFELTPRQLLQIVKKHPHLTEQILKSFSQYTDAKTLSEKYKIVFGHLLRNDLPLFLKLQEYQSSVRIGWRSTHKVVTDNKDIVARNVITFYKLLHAKQITKSFTTDFSKFYLNMFPPSLSHFKKNVTYYVDLLKHHPRSAKLNLLLSAFQETYGGDFFTYRCVHKSILELMSIDERESWMNSHAKPDYVSEEVWICLMKTEKSIPALKERISSNSNIKERAELVGCLIETCRINNDEEALLDVSKYVLNKHRNDNSAVLLSFLTTLKDCYDLNNLSNAVWKSIIDFLNHFMLRDEVTYQHNEWILSYIDYLIVQNQLGKEEFVSLLKKVTINGPLYWYMTQNQTQKMYLVTLGDVLLDVHYKEELKDRSVQFLQDVLMWNHKHPKDQISLLPYQSIIKYFIEKNKNDPAYRFLPIHAILQILRSDTTDQIKKEFLESFLHTDCVFIDVDMFLWFIKRKPKLVDEYLSRIVNIALKLKPTVGCVRFWASCCNYSHLNFPRRITDLCLDLLKNEDLDKKNVVVALSCLMQPDQFVELIKAYYPSDSCMDVNSEDQDLYKMQQGIMISLKNVIPPSTSFDSILRFSKGDYMKYVQRTLHSVCHSASENNLNPLFSSFLDHPVSVRKHSIYQTFKVSDKTEIFSMLNRFKLTEKNSSILKLIFKGTFNYFIKNPNDYLFDLVKEKLDAIDVCDEEAFEILLNKKVPVKFLPEFLVFSYNTYEKLPEGNAKQEGKTKLLNLVTAEMMAKLPEDFSWSVVGGLFKESTGFGDAVQTFSCRFLAYSVNGKVGDIFGIVKNLVASWNNEKIERVARKQIHAFVDNLCLLFIKDKNAPKQRFKSFVSLWNAYFKVHEAFHEYLKMHFTLCFLEGVPLSDSIFQLCDRSNQFDCIVAVDIAQILNSYLSYFLHGEDDIFELNRLDLIKTLVKSEKRLCVLLAISLLPSSFPDTCTMTESFEDVVQSLKNFKDPVICLYYSSYLHNSSLKNNTSEPDDDAVECYKSLYYIYQFTNKYRQ</sequence>
<gene>
    <name evidence="1" type="ORF">RN001_003948</name>
</gene>
<accession>A0AAN7QA08</accession>
<evidence type="ECO:0000313" key="2">
    <source>
        <dbReference type="Proteomes" id="UP001353858"/>
    </source>
</evidence>
<dbReference type="AlphaFoldDB" id="A0AAN7QA08"/>
<reference evidence="2" key="1">
    <citation type="submission" date="2023-01" db="EMBL/GenBank/DDBJ databases">
        <title>Key to firefly adult light organ development and bioluminescence: homeobox transcription factors regulate luciferase expression and transportation to peroxisome.</title>
        <authorList>
            <person name="Fu X."/>
        </authorList>
    </citation>
    <scope>NUCLEOTIDE SEQUENCE [LARGE SCALE GENOMIC DNA]</scope>
</reference>